<dbReference type="EMBL" id="FOLM01000010">
    <property type="protein sequence ID" value="SFD13860.1"/>
    <property type="molecule type" value="Genomic_DNA"/>
</dbReference>
<dbReference type="OrthoDB" id="3542740at2"/>
<dbReference type="STRING" id="910347.SAMN05421773_11080"/>
<protein>
    <submittedName>
        <fullName evidence="1">Uncharacterized protein</fullName>
    </submittedName>
</protein>
<evidence type="ECO:0000313" key="2">
    <source>
        <dbReference type="Proteomes" id="UP000199207"/>
    </source>
</evidence>
<dbReference type="RefSeq" id="WP_093839922.1">
    <property type="nucleotide sequence ID" value="NZ_FOLM01000010.1"/>
</dbReference>
<proteinExistence type="predicted"/>
<keyword evidence="2" id="KW-1185">Reference proteome</keyword>
<sequence length="79" mass="8577">MKNLFRRTTPAPATEPWPNGVIARYLTLASATVDIHDNETAACTGCGNDLTLGAESALRAWAQTHAEKCRALPRWEVAP</sequence>
<evidence type="ECO:0000313" key="1">
    <source>
        <dbReference type="EMBL" id="SFD13860.1"/>
    </source>
</evidence>
<gene>
    <name evidence="1" type="ORF">SAMN05421773_11080</name>
</gene>
<organism evidence="1 2">
    <name type="scientific">Streptomyces aidingensis</name>
    <dbReference type="NCBI Taxonomy" id="910347"/>
    <lineage>
        <taxon>Bacteria</taxon>
        <taxon>Bacillati</taxon>
        <taxon>Actinomycetota</taxon>
        <taxon>Actinomycetes</taxon>
        <taxon>Kitasatosporales</taxon>
        <taxon>Streptomycetaceae</taxon>
        <taxon>Streptomyces</taxon>
    </lineage>
</organism>
<dbReference type="Proteomes" id="UP000199207">
    <property type="component" value="Unassembled WGS sequence"/>
</dbReference>
<accession>A0A1I1Q6X5</accession>
<reference evidence="1 2" key="1">
    <citation type="submission" date="2016-10" db="EMBL/GenBank/DDBJ databases">
        <authorList>
            <person name="de Groot N.N."/>
        </authorList>
    </citation>
    <scope>NUCLEOTIDE SEQUENCE [LARGE SCALE GENOMIC DNA]</scope>
    <source>
        <strain evidence="1 2">CGMCC 4.5739</strain>
    </source>
</reference>
<dbReference type="AlphaFoldDB" id="A0A1I1Q6X5"/>
<name>A0A1I1Q6X5_9ACTN</name>